<dbReference type="GeneID" id="54411563"/>
<sequence>MSSHRTDLHMKELWPILPADPTPMQHSRLLALPSEIRNMIYGFALTYEDGLASKGFPELGRATPKVRNGGPESLTMIHANPLKFVCRKLYYDTRGLVFHLNNTFTFRGFTTFTAFLPILSILRRYPVARINICADLSHINDLSLPECIFLRQRVVAALAHKSVYEVENFCIRNPMTNVYLYLPSFPSSLTQLVTHHRAILTVLRGESHSLERLEAMTNAIIDLDLAGVRETMIRVLAKLLESRLQLAGLKYRLPKNLRIAFLVESGRYMQWITCKHCQGLDRERVFECERCQRRITLLEEMLADGC</sequence>
<accession>A0A6A6AVD7</accession>
<name>A0A6A6AVD7_9PLEO</name>
<dbReference type="Proteomes" id="UP000799771">
    <property type="component" value="Unassembled WGS sequence"/>
</dbReference>
<dbReference type="RefSeq" id="XP_033529301.1">
    <property type="nucleotide sequence ID" value="XM_033671131.1"/>
</dbReference>
<evidence type="ECO:0000313" key="1">
    <source>
        <dbReference type="EMBL" id="KAF2134914.1"/>
    </source>
</evidence>
<keyword evidence="2" id="KW-1185">Reference proteome</keyword>
<dbReference type="PANTHER" id="PTHR38790">
    <property type="entry name" value="2EXR DOMAIN-CONTAINING PROTEIN-RELATED"/>
    <property type="match status" value="1"/>
</dbReference>
<evidence type="ECO:0000313" key="2">
    <source>
        <dbReference type="Proteomes" id="UP000799771"/>
    </source>
</evidence>
<organism evidence="1 2">
    <name type="scientific">Dothidotthia symphoricarpi CBS 119687</name>
    <dbReference type="NCBI Taxonomy" id="1392245"/>
    <lineage>
        <taxon>Eukaryota</taxon>
        <taxon>Fungi</taxon>
        <taxon>Dikarya</taxon>
        <taxon>Ascomycota</taxon>
        <taxon>Pezizomycotina</taxon>
        <taxon>Dothideomycetes</taxon>
        <taxon>Pleosporomycetidae</taxon>
        <taxon>Pleosporales</taxon>
        <taxon>Dothidotthiaceae</taxon>
        <taxon>Dothidotthia</taxon>
    </lineage>
</organism>
<proteinExistence type="predicted"/>
<dbReference type="AlphaFoldDB" id="A0A6A6AVD7"/>
<dbReference type="EMBL" id="ML977497">
    <property type="protein sequence ID" value="KAF2134914.1"/>
    <property type="molecule type" value="Genomic_DNA"/>
</dbReference>
<reference evidence="1" key="1">
    <citation type="journal article" date="2020" name="Stud. Mycol.">
        <title>101 Dothideomycetes genomes: a test case for predicting lifestyles and emergence of pathogens.</title>
        <authorList>
            <person name="Haridas S."/>
            <person name="Albert R."/>
            <person name="Binder M."/>
            <person name="Bloem J."/>
            <person name="Labutti K."/>
            <person name="Salamov A."/>
            <person name="Andreopoulos B."/>
            <person name="Baker S."/>
            <person name="Barry K."/>
            <person name="Bills G."/>
            <person name="Bluhm B."/>
            <person name="Cannon C."/>
            <person name="Castanera R."/>
            <person name="Culley D."/>
            <person name="Daum C."/>
            <person name="Ezra D."/>
            <person name="Gonzalez J."/>
            <person name="Henrissat B."/>
            <person name="Kuo A."/>
            <person name="Liang C."/>
            <person name="Lipzen A."/>
            <person name="Lutzoni F."/>
            <person name="Magnuson J."/>
            <person name="Mondo S."/>
            <person name="Nolan M."/>
            <person name="Ohm R."/>
            <person name="Pangilinan J."/>
            <person name="Park H.-J."/>
            <person name="Ramirez L."/>
            <person name="Alfaro M."/>
            <person name="Sun H."/>
            <person name="Tritt A."/>
            <person name="Yoshinaga Y."/>
            <person name="Zwiers L.-H."/>
            <person name="Turgeon B."/>
            <person name="Goodwin S."/>
            <person name="Spatafora J."/>
            <person name="Crous P."/>
            <person name="Grigoriev I."/>
        </authorList>
    </citation>
    <scope>NUCLEOTIDE SEQUENCE</scope>
    <source>
        <strain evidence="1">CBS 119687</strain>
    </source>
</reference>
<gene>
    <name evidence="1" type="ORF">P153DRAFT_392217</name>
</gene>
<protein>
    <submittedName>
        <fullName evidence="1">Uncharacterized protein</fullName>
    </submittedName>
</protein>
<dbReference type="OrthoDB" id="4790878at2759"/>
<dbReference type="PANTHER" id="PTHR38790:SF4">
    <property type="entry name" value="2EXR DOMAIN-CONTAINING PROTEIN"/>
    <property type="match status" value="1"/>
</dbReference>